<keyword evidence="2" id="KW-1185">Reference proteome</keyword>
<sequence length="52" mass="5917">MIYCVNYFFLSKKLSILKLFKLIKAGKFVVKMESIKVVITGEGSFILLSTVK</sequence>
<accession>A0ABQ0I546</accession>
<gene>
    <name evidence="1" type="ORF">GAGA_1605</name>
</gene>
<protein>
    <submittedName>
        <fullName evidence="1">Uncharacterized protein</fullName>
    </submittedName>
</protein>
<evidence type="ECO:0000313" key="2">
    <source>
        <dbReference type="Proteomes" id="UP000008372"/>
    </source>
</evidence>
<dbReference type="Proteomes" id="UP000008372">
    <property type="component" value="Unassembled WGS sequence"/>
</dbReference>
<dbReference type="EMBL" id="BAEK01000027">
    <property type="protein sequence ID" value="GAC04461.1"/>
    <property type="molecule type" value="Genomic_DNA"/>
</dbReference>
<comment type="caution">
    <text evidence="1">The sequence shown here is derived from an EMBL/GenBank/DDBJ whole genome shotgun (WGS) entry which is preliminary data.</text>
</comment>
<evidence type="ECO:0000313" key="1">
    <source>
        <dbReference type="EMBL" id="GAC04461.1"/>
    </source>
</evidence>
<reference evidence="1 2" key="1">
    <citation type="journal article" date="2014" name="Environ. Microbiol.">
        <title>Comparative genomics of the marine bacterial genus Glaciecola reveals the high degree of genomic diversity and genomic characteristic for cold adaptation.</title>
        <authorList>
            <person name="Qin Q.L."/>
            <person name="Xie B.B."/>
            <person name="Yu Y."/>
            <person name="Shu Y.L."/>
            <person name="Rong J.C."/>
            <person name="Zhang Y.J."/>
            <person name="Zhao D.L."/>
            <person name="Chen X.L."/>
            <person name="Zhang X.Y."/>
            <person name="Chen B."/>
            <person name="Zhou B.C."/>
            <person name="Zhang Y.Z."/>
        </authorList>
    </citation>
    <scope>NUCLEOTIDE SEQUENCE [LARGE SCALE GENOMIC DNA]</scope>
    <source>
        <strain evidence="1 2">NO2</strain>
    </source>
</reference>
<name>A0ABQ0I546_9ALTE</name>
<proteinExistence type="predicted"/>
<organism evidence="1 2">
    <name type="scientific">Paraglaciecola agarilytica NO2</name>
    <dbReference type="NCBI Taxonomy" id="1125747"/>
    <lineage>
        <taxon>Bacteria</taxon>
        <taxon>Pseudomonadati</taxon>
        <taxon>Pseudomonadota</taxon>
        <taxon>Gammaproteobacteria</taxon>
        <taxon>Alteromonadales</taxon>
        <taxon>Alteromonadaceae</taxon>
        <taxon>Paraglaciecola</taxon>
    </lineage>
</organism>